<evidence type="ECO:0000313" key="3">
    <source>
        <dbReference type="Proteomes" id="UP000483286"/>
    </source>
</evidence>
<sequence length="362" mass="36378">MVQIVRVLALAAAVGVGGAQAVTLEFGVSYARPGGSPLWAEAGVSDLPLLGGTVTAVAGTRAARLGYARGLTLPPLGAVSATTDLTVTWQGGVRLASRASGSVGPLALNLGAAAFTTSATAADPNAAFTETATDLRERGVSGDLTLRYRLSREVVAVVGGEFGAQPHLLVGVEGRRVLTRPVQGTEAAEDAEPMAADPLPDAVPSDTLPTEPPTSSEVAPDEPAPDESALAEPEVEPVGTLSWRLGARAGRDVLGLSGGLSYATEAGLTLALDALVGPHTLGLTGSAAWNEVLGEGSTLRLYAAYEPWRTVSSPLRAGVEATLAAGPGTLGVQVNGGRRLDGAAGVGLRVSYALPLAGTDSP</sequence>
<feature type="compositionally biased region" description="Low complexity" evidence="1">
    <location>
        <begin position="193"/>
        <end position="202"/>
    </location>
</feature>
<keyword evidence="3" id="KW-1185">Reference proteome</keyword>
<dbReference type="RefSeq" id="WP_157459309.1">
    <property type="nucleotide sequence ID" value="NZ_WQLB01000012.1"/>
</dbReference>
<name>A0A7C9HYT4_9DEIO</name>
<organism evidence="2 3">
    <name type="scientific">Deinococcus arboris</name>
    <dbReference type="NCBI Taxonomy" id="2682977"/>
    <lineage>
        <taxon>Bacteria</taxon>
        <taxon>Thermotogati</taxon>
        <taxon>Deinococcota</taxon>
        <taxon>Deinococci</taxon>
        <taxon>Deinococcales</taxon>
        <taxon>Deinococcaceae</taxon>
        <taxon>Deinococcus</taxon>
    </lineage>
</organism>
<reference evidence="2 3" key="1">
    <citation type="submission" date="2019-12" db="EMBL/GenBank/DDBJ databases">
        <title>Deinococcus sp. HMF7620 Genome sequencing and assembly.</title>
        <authorList>
            <person name="Kang H."/>
            <person name="Kim H."/>
            <person name="Joh K."/>
        </authorList>
    </citation>
    <scope>NUCLEOTIDE SEQUENCE [LARGE SCALE GENOMIC DNA]</scope>
    <source>
        <strain evidence="2 3">HMF7620</strain>
    </source>
</reference>
<dbReference type="EMBL" id="WQLB01000012">
    <property type="protein sequence ID" value="MVN87268.1"/>
    <property type="molecule type" value="Genomic_DNA"/>
</dbReference>
<dbReference type="AlphaFoldDB" id="A0A7C9HYT4"/>
<proteinExistence type="predicted"/>
<comment type="caution">
    <text evidence="2">The sequence shown here is derived from an EMBL/GenBank/DDBJ whole genome shotgun (WGS) entry which is preliminary data.</text>
</comment>
<gene>
    <name evidence="2" type="ORF">GO986_10845</name>
</gene>
<protein>
    <submittedName>
        <fullName evidence="2">Uncharacterized protein</fullName>
    </submittedName>
</protein>
<feature type="region of interest" description="Disordered" evidence="1">
    <location>
        <begin position="182"/>
        <end position="236"/>
    </location>
</feature>
<evidence type="ECO:0000313" key="2">
    <source>
        <dbReference type="EMBL" id="MVN87268.1"/>
    </source>
</evidence>
<accession>A0A7C9HYT4</accession>
<dbReference type="Proteomes" id="UP000483286">
    <property type="component" value="Unassembled WGS sequence"/>
</dbReference>
<evidence type="ECO:0000256" key="1">
    <source>
        <dbReference type="SAM" id="MobiDB-lite"/>
    </source>
</evidence>